<keyword evidence="7" id="KW-0121">Carboxypeptidase</keyword>
<accession>A0A1H9FKB2</accession>
<evidence type="ECO:0000313" key="8">
    <source>
        <dbReference type="Proteomes" id="UP000199427"/>
    </source>
</evidence>
<feature type="active site" description="Proton acceptor" evidence="5">
    <location>
        <position position="142"/>
    </location>
</feature>
<evidence type="ECO:0000256" key="5">
    <source>
        <dbReference type="PIRSR" id="PIRSR037238-1"/>
    </source>
</evidence>
<dbReference type="AlphaFoldDB" id="A0A1H9FKB2"/>
<feature type="active site" evidence="5">
    <location>
        <position position="84"/>
    </location>
</feature>
<dbReference type="PIRSF" id="PIRSF037238">
    <property type="entry name" value="Carboxypeptidase_G2"/>
    <property type="match status" value="1"/>
</dbReference>
<evidence type="ECO:0000256" key="2">
    <source>
        <dbReference type="ARBA" id="ARBA00022723"/>
    </source>
</evidence>
<dbReference type="InterPro" id="IPR002933">
    <property type="entry name" value="Peptidase_M20"/>
</dbReference>
<dbReference type="Gene3D" id="3.30.70.360">
    <property type="match status" value="1"/>
</dbReference>
<dbReference type="Pfam" id="PF01546">
    <property type="entry name" value="Peptidase_M20"/>
    <property type="match status" value="1"/>
</dbReference>
<keyword evidence="8" id="KW-1185">Reference proteome</keyword>
<evidence type="ECO:0000256" key="3">
    <source>
        <dbReference type="ARBA" id="ARBA00022801"/>
    </source>
</evidence>
<dbReference type="Pfam" id="PF07687">
    <property type="entry name" value="M20_dimer"/>
    <property type="match status" value="1"/>
</dbReference>
<evidence type="ECO:0000256" key="4">
    <source>
        <dbReference type="ARBA" id="ARBA00022833"/>
    </source>
</evidence>
<keyword evidence="4" id="KW-0862">Zinc</keyword>
<dbReference type="InterPro" id="IPR036264">
    <property type="entry name" value="Bact_exopeptidase_dim_dom"/>
</dbReference>
<dbReference type="InterPro" id="IPR001261">
    <property type="entry name" value="ArgE/DapE_CS"/>
</dbReference>
<evidence type="ECO:0000256" key="1">
    <source>
        <dbReference type="ARBA" id="ARBA00001947"/>
    </source>
</evidence>
<feature type="domain" description="Peptidase M20 dimerisation" evidence="6">
    <location>
        <begin position="178"/>
        <end position="271"/>
    </location>
</feature>
<dbReference type="RefSeq" id="WP_091773415.1">
    <property type="nucleotide sequence ID" value="NZ_FOES01000012.1"/>
</dbReference>
<protein>
    <submittedName>
        <fullName evidence="7">Glutamate carboxypeptidase</fullName>
    </submittedName>
</protein>
<dbReference type="GO" id="GO:0004180">
    <property type="term" value="F:carboxypeptidase activity"/>
    <property type="evidence" value="ECO:0007669"/>
    <property type="project" value="UniProtKB-KW"/>
</dbReference>
<reference evidence="7 8" key="1">
    <citation type="submission" date="2016-10" db="EMBL/GenBank/DDBJ databases">
        <authorList>
            <person name="de Groot N.N."/>
        </authorList>
    </citation>
    <scope>NUCLEOTIDE SEQUENCE [LARGE SCALE GENOMIC DNA]</scope>
    <source>
        <strain evidence="7 8">DSM 21633</strain>
    </source>
</reference>
<dbReference type="STRING" id="571933.SAMN05216362_11250"/>
<dbReference type="PANTHER" id="PTHR43808:SF9">
    <property type="entry name" value="BLL0789 PROTEIN"/>
    <property type="match status" value="1"/>
</dbReference>
<organism evidence="7 8">
    <name type="scientific">Piscibacillus halophilus</name>
    <dbReference type="NCBI Taxonomy" id="571933"/>
    <lineage>
        <taxon>Bacteria</taxon>
        <taxon>Bacillati</taxon>
        <taxon>Bacillota</taxon>
        <taxon>Bacilli</taxon>
        <taxon>Bacillales</taxon>
        <taxon>Bacillaceae</taxon>
        <taxon>Piscibacillus</taxon>
    </lineage>
</organism>
<dbReference type="InterPro" id="IPR050072">
    <property type="entry name" value="Peptidase_M20A"/>
</dbReference>
<evidence type="ECO:0000259" key="6">
    <source>
        <dbReference type="Pfam" id="PF07687"/>
    </source>
</evidence>
<keyword evidence="3" id="KW-0378">Hydrolase</keyword>
<proteinExistence type="predicted"/>
<dbReference type="Proteomes" id="UP000199427">
    <property type="component" value="Unassembled WGS sequence"/>
</dbReference>
<name>A0A1H9FKB2_9BACI</name>
<dbReference type="SUPFAM" id="SSF55031">
    <property type="entry name" value="Bacterial exopeptidase dimerisation domain"/>
    <property type="match status" value="1"/>
</dbReference>
<dbReference type="Gene3D" id="3.40.630.10">
    <property type="entry name" value="Zn peptidases"/>
    <property type="match status" value="1"/>
</dbReference>
<dbReference type="InterPro" id="IPR017150">
    <property type="entry name" value="Pept_M20_glutamate_carboxypep"/>
</dbReference>
<dbReference type="PROSITE" id="PS00759">
    <property type="entry name" value="ARGE_DAPE_CPG2_2"/>
    <property type="match status" value="1"/>
</dbReference>
<sequence>MSKIEKYLEEHHEDMLDSLHTLVSAESPSDQKELVDECGLTLQNIARQLIGGNLEVYKQSKRGDHFKITVGNGTKRVLVCAHFDTVWDEGRLPIKIVDNKFYGPGAIDMKGGIIQSLWAVNALQEENAFPNIELTFLFTSDEELGSQTSQELIEQEAQNSDIVLITEPPVAKTGDLKTARKGVGIYNLEIYGKASHAGNHHEAGHSAVNELAHQIINIEKLTNYDIGTTVNVGVVHGGTKRNVVPDHAEALIDFRVKTVEEADRIVQALESLEPVTNHVEIKVTGELNRPPMVKSKATQELFNKAQEAGKEVGLDIGEKLVGGGSDGNFTAILGVPTLDGLGALGDGPHAEHEHIIIDELPKRAAMFANLLKKI</sequence>
<evidence type="ECO:0000313" key="7">
    <source>
        <dbReference type="EMBL" id="SEQ38235.1"/>
    </source>
</evidence>
<dbReference type="OrthoDB" id="9783294at2"/>
<dbReference type="CDD" id="cd03885">
    <property type="entry name" value="M20_CPDG2"/>
    <property type="match status" value="1"/>
</dbReference>
<dbReference type="PROSITE" id="PS00758">
    <property type="entry name" value="ARGE_DAPE_CPG2_1"/>
    <property type="match status" value="1"/>
</dbReference>
<dbReference type="GO" id="GO:0046872">
    <property type="term" value="F:metal ion binding"/>
    <property type="evidence" value="ECO:0007669"/>
    <property type="project" value="UniProtKB-KW"/>
</dbReference>
<dbReference type="SUPFAM" id="SSF53187">
    <property type="entry name" value="Zn-dependent exopeptidases"/>
    <property type="match status" value="1"/>
</dbReference>
<dbReference type="InterPro" id="IPR011650">
    <property type="entry name" value="Peptidase_M20_dimer"/>
</dbReference>
<dbReference type="PANTHER" id="PTHR43808">
    <property type="entry name" value="ACETYLORNITHINE DEACETYLASE"/>
    <property type="match status" value="1"/>
</dbReference>
<comment type="cofactor">
    <cofactor evidence="1">
        <name>Zn(2+)</name>
        <dbReference type="ChEBI" id="CHEBI:29105"/>
    </cofactor>
</comment>
<gene>
    <name evidence="7" type="ORF">SAMN05216362_11250</name>
</gene>
<dbReference type="EMBL" id="FOES01000012">
    <property type="protein sequence ID" value="SEQ38235.1"/>
    <property type="molecule type" value="Genomic_DNA"/>
</dbReference>
<keyword evidence="2" id="KW-0479">Metal-binding</keyword>
<keyword evidence="7" id="KW-0645">Protease</keyword>